<feature type="compositionally biased region" description="Basic residues" evidence="1">
    <location>
        <begin position="862"/>
        <end position="871"/>
    </location>
</feature>
<accession>A0A2T6ZMW3</accession>
<feature type="compositionally biased region" description="Low complexity" evidence="1">
    <location>
        <begin position="774"/>
        <end position="791"/>
    </location>
</feature>
<proteinExistence type="predicted"/>
<feature type="region of interest" description="Disordered" evidence="1">
    <location>
        <begin position="474"/>
        <end position="511"/>
    </location>
</feature>
<feature type="compositionally biased region" description="Acidic residues" evidence="1">
    <location>
        <begin position="667"/>
        <end position="676"/>
    </location>
</feature>
<sequence length="1196" mass="130092">MNRSSTVDADKSPSAEVAEDTNGGGQQREDIILTPASTTMSEGSEGERNERREAEGESTRRTEDNAEMGELKMENNNNNNDHHENIPEEEDWTQYTPSRNNREIHQEMGDLNNEIPNLKGLFARSSSAMDEEADHLTRVKANHRSSLASLAESHRAEIANLTVSHQNEIKKLEESHVEEMRNARRGYGFNNDLVRGLHESYGKQIESLVLDLGEAKRQLKIKSGSISSASSSPMATKSSVSSFPDEGPLAHDILARRLSMVLNFGDLDKALSTTEISIPHPGSSFRAVYKHLCHAVKNHLQALNAAAELFVAGAKGASEVRKIRHWYQSALEERIHFRILNESGGSNIQDLWETGLWKSDDFILQVDCAAEEAWPKVPVYDEGITGQRKKLTTPNVGRPSSLRSHSRTSLGLTSEQLIEVEGETSRGFDATAVLERINRELGELEVHDRLGHASDDNKENIDHSVPKRYVTVEDVADEDDPAGEVGEGAEDEGVGLAISSSPTPTPKETKEAAVPLVWLDDDNFGDKVGSSGRAASDRSLLSKFLEDDLGTEERDKRPTSGSNASDSWRFDELFSSPTDRKKGKERSTVSSDESLQDRDEQTNGTRGPKPWRWMLTPDGTVITPPQYDLNSQAPKVGTQGFERASAPGLGRLNEEDTEDEHIASESDQPDAEQEELIMERKRHKPFFPFSEKAAASPAPPPAPEPSTRKSPTLPAYLRAEIESSYQSTRIDDDSDIDDNQPREADLENAFSKMKPGQCDTPVMSTSRSAVSLTPLLGGSPAPRRGGPSLRLNTDGFKATRGLGERSTPMPKAPNPSTSTKGPKYRGGGGSYGYPGPSRAQEGGGLDEPWESASEGSATGKWGNRRGNRCGHGKGPGAFTWRRDPESEDFRSRSVSPQIPPPSRSSMTTTDRSADFILPPQTYQQNIGGSSGGNGPVRYGGVRMGPLGPAHTRNYAGAHQADMAFHQQMRNATKELFAAGYRSSGPPPFINPMGPVYAPNPPHSASAFGSGAPGRSPAFLLGNNEQRVASENGSNWPIRPPLAVHPHFNPQFGPHIWNHPGEGSRRSYSTDSISPLLWKLDAEQQAPGPIPGPMMPPQRPGSTITDQTAYQNQINASWMSALANGYAQQPSTPGSHGSVVGQMPGPQWFLNMQQAQAQAQVQAQMQGNPNIPPGFEAWAGSPVGGMPGQWALGPFSS</sequence>
<evidence type="ECO:0000313" key="2">
    <source>
        <dbReference type="EMBL" id="PUU76786.1"/>
    </source>
</evidence>
<organism evidence="2 3">
    <name type="scientific">Tuber borchii</name>
    <name type="common">White truffle</name>
    <dbReference type="NCBI Taxonomy" id="42251"/>
    <lineage>
        <taxon>Eukaryota</taxon>
        <taxon>Fungi</taxon>
        <taxon>Dikarya</taxon>
        <taxon>Ascomycota</taxon>
        <taxon>Pezizomycotina</taxon>
        <taxon>Pezizomycetes</taxon>
        <taxon>Pezizales</taxon>
        <taxon>Tuberaceae</taxon>
        <taxon>Tuber</taxon>
    </lineage>
</organism>
<evidence type="ECO:0000256" key="1">
    <source>
        <dbReference type="SAM" id="MobiDB-lite"/>
    </source>
</evidence>
<dbReference type="Proteomes" id="UP000244722">
    <property type="component" value="Unassembled WGS sequence"/>
</dbReference>
<name>A0A2T6ZMW3_TUBBO</name>
<dbReference type="AlphaFoldDB" id="A0A2T6ZMW3"/>
<feature type="region of interest" description="Disordered" evidence="1">
    <location>
        <begin position="224"/>
        <end position="243"/>
    </location>
</feature>
<keyword evidence="3" id="KW-1185">Reference proteome</keyword>
<feature type="compositionally biased region" description="Low complexity" evidence="1">
    <location>
        <begin position="224"/>
        <end position="242"/>
    </location>
</feature>
<feature type="compositionally biased region" description="Basic and acidic residues" evidence="1">
    <location>
        <begin position="45"/>
        <end position="73"/>
    </location>
</feature>
<feature type="compositionally biased region" description="Low complexity" evidence="1">
    <location>
        <begin position="686"/>
        <end position="696"/>
    </location>
</feature>
<gene>
    <name evidence="2" type="ORF">B9Z19DRAFT_989256</name>
</gene>
<dbReference type="EMBL" id="NESQ01000176">
    <property type="protein sequence ID" value="PUU76786.1"/>
    <property type="molecule type" value="Genomic_DNA"/>
</dbReference>
<feature type="region of interest" description="Disordered" evidence="1">
    <location>
        <begin position="549"/>
        <end position="909"/>
    </location>
</feature>
<comment type="caution">
    <text evidence="2">The sequence shown here is derived from an EMBL/GenBank/DDBJ whole genome shotgun (WGS) entry which is preliminary data.</text>
</comment>
<feature type="compositionally biased region" description="Acidic residues" evidence="1">
    <location>
        <begin position="474"/>
        <end position="493"/>
    </location>
</feature>
<protein>
    <submittedName>
        <fullName evidence="2">Uncharacterized protein</fullName>
    </submittedName>
</protein>
<reference evidence="2 3" key="1">
    <citation type="submission" date="2017-04" db="EMBL/GenBank/DDBJ databases">
        <title>Draft genome sequence of Tuber borchii Vittad., a whitish edible truffle.</title>
        <authorList>
            <consortium name="DOE Joint Genome Institute"/>
            <person name="Murat C."/>
            <person name="Kuo A."/>
            <person name="Barry K.W."/>
            <person name="Clum A."/>
            <person name="Dockter R.B."/>
            <person name="Fauchery L."/>
            <person name="Iotti M."/>
            <person name="Kohler A."/>
            <person name="Labutti K."/>
            <person name="Lindquist E.A."/>
            <person name="Lipzen A."/>
            <person name="Ohm R.A."/>
            <person name="Wang M."/>
            <person name="Grigoriev I.V."/>
            <person name="Zambonelli A."/>
            <person name="Martin F.M."/>
        </authorList>
    </citation>
    <scope>NUCLEOTIDE SEQUENCE [LARGE SCALE GENOMIC DNA]</scope>
    <source>
        <strain evidence="2 3">Tbo3840</strain>
    </source>
</reference>
<evidence type="ECO:0000313" key="3">
    <source>
        <dbReference type="Proteomes" id="UP000244722"/>
    </source>
</evidence>
<feature type="region of interest" description="Disordered" evidence="1">
    <location>
        <begin position="1"/>
        <end position="93"/>
    </location>
</feature>
<feature type="compositionally biased region" description="Basic and acidic residues" evidence="1">
    <location>
        <begin position="568"/>
        <end position="587"/>
    </location>
</feature>
<feature type="compositionally biased region" description="Polar residues" evidence="1">
    <location>
        <begin position="762"/>
        <end position="771"/>
    </location>
</feature>
<dbReference type="OrthoDB" id="5366718at2759"/>
<feature type="compositionally biased region" description="Basic and acidic residues" evidence="1">
    <location>
        <begin position="880"/>
        <end position="891"/>
    </location>
</feature>